<keyword evidence="2" id="KW-0812">Transmembrane</keyword>
<dbReference type="EMBL" id="MDTQ01000001">
    <property type="protein sequence ID" value="ODC05169.1"/>
    <property type="molecule type" value="Genomic_DNA"/>
</dbReference>
<feature type="region of interest" description="Disordered" evidence="1">
    <location>
        <begin position="118"/>
        <end position="138"/>
    </location>
</feature>
<name>A0A1E2VDU2_9GAMM</name>
<keyword evidence="2" id="KW-0472">Membrane</keyword>
<dbReference type="Gene3D" id="2.70.70.10">
    <property type="entry name" value="Glucose Permease (Domain IIA)"/>
    <property type="match status" value="1"/>
</dbReference>
<evidence type="ECO:0000313" key="4">
    <source>
        <dbReference type="EMBL" id="ODC05169.1"/>
    </source>
</evidence>
<dbReference type="CDD" id="cd12797">
    <property type="entry name" value="M23_peptidase"/>
    <property type="match status" value="1"/>
</dbReference>
<dbReference type="InterPro" id="IPR016047">
    <property type="entry name" value="M23ase_b-sheet_dom"/>
</dbReference>
<evidence type="ECO:0000256" key="1">
    <source>
        <dbReference type="SAM" id="MobiDB-lite"/>
    </source>
</evidence>
<dbReference type="FunFam" id="2.70.70.10:FF:000006">
    <property type="entry name" value="M23 family peptidase"/>
    <property type="match status" value="1"/>
</dbReference>
<dbReference type="STRING" id="197479.BFW38_04120"/>
<evidence type="ECO:0000256" key="2">
    <source>
        <dbReference type="SAM" id="Phobius"/>
    </source>
</evidence>
<dbReference type="AlphaFoldDB" id="A0A1E2VDU2"/>
<dbReference type="SUPFAM" id="SSF51261">
    <property type="entry name" value="Duplicated hybrid motif"/>
    <property type="match status" value="1"/>
</dbReference>
<protein>
    <recommendedName>
        <fullName evidence="3">M23ase beta-sheet core domain-containing protein</fullName>
    </recommendedName>
</protein>
<comment type="caution">
    <text evidence="4">The sequence shown here is derived from an EMBL/GenBank/DDBJ whole genome shotgun (WGS) entry which is preliminary data.</text>
</comment>
<feature type="transmembrane region" description="Helical" evidence="2">
    <location>
        <begin position="21"/>
        <end position="45"/>
    </location>
</feature>
<keyword evidence="5" id="KW-1185">Reference proteome</keyword>
<dbReference type="Proteomes" id="UP000094291">
    <property type="component" value="Unassembled WGS sequence"/>
</dbReference>
<dbReference type="PANTHER" id="PTHR21666">
    <property type="entry name" value="PEPTIDASE-RELATED"/>
    <property type="match status" value="1"/>
</dbReference>
<gene>
    <name evidence="4" type="ORF">BFW38_04120</name>
</gene>
<sequence length="309" mass="34000">MNLVIFNGRHGASRTIELKRPLVAAALSVALAVPMALGGAAVYWWTDAHNRDLNASLTHQLQQELEAQREKVADVRLQTGEHLDALTAKLGEMQARLLRLDALGKRLTTLADLDEDEFNFDQPPAVGGPELDSEPVGTSSDDLMKSLDDLSHQIEDRQQQLQVIESLLSNRQFEDQVFIAGRPIRKGWLSSHFGRRIDPFTGRPAWHEGVDMAGKDGSDIIASAAGVVVWAGPRYGYGNLVEIDHGNGYTTRYGHAKEVVVNKGDIVKKGQVIALMGSTGRSTGPHVHYEVRHNGRALDPAKFIYRSSR</sequence>
<evidence type="ECO:0000313" key="5">
    <source>
        <dbReference type="Proteomes" id="UP000094291"/>
    </source>
</evidence>
<dbReference type="InterPro" id="IPR011055">
    <property type="entry name" value="Dup_hybrid_motif"/>
</dbReference>
<accession>A0A1E2VDU2</accession>
<dbReference type="Pfam" id="PF01551">
    <property type="entry name" value="Peptidase_M23"/>
    <property type="match status" value="1"/>
</dbReference>
<dbReference type="GO" id="GO:0004222">
    <property type="term" value="F:metalloendopeptidase activity"/>
    <property type="evidence" value="ECO:0007669"/>
    <property type="project" value="TreeGrafter"/>
</dbReference>
<keyword evidence="2" id="KW-1133">Transmembrane helix</keyword>
<dbReference type="PANTHER" id="PTHR21666:SF291">
    <property type="entry name" value="STAGE II SPORULATION PROTEIN Q"/>
    <property type="match status" value="1"/>
</dbReference>
<feature type="domain" description="M23ase beta-sheet core" evidence="3">
    <location>
        <begin position="207"/>
        <end position="300"/>
    </location>
</feature>
<dbReference type="InterPro" id="IPR050570">
    <property type="entry name" value="Cell_wall_metabolism_enzyme"/>
</dbReference>
<reference evidence="4 5" key="1">
    <citation type="submission" date="2016-08" db="EMBL/GenBank/DDBJ databases">
        <authorList>
            <person name="Seilhamer J.J."/>
        </authorList>
    </citation>
    <scope>NUCLEOTIDE SEQUENCE [LARGE SCALE GENOMIC DNA]</scope>
    <source>
        <strain evidence="4 5">PH27A</strain>
    </source>
</reference>
<proteinExistence type="predicted"/>
<organism evidence="4 5">
    <name type="scientific">Terasakiispira papahanaumokuakeensis</name>
    <dbReference type="NCBI Taxonomy" id="197479"/>
    <lineage>
        <taxon>Bacteria</taxon>
        <taxon>Pseudomonadati</taxon>
        <taxon>Pseudomonadota</taxon>
        <taxon>Gammaproteobacteria</taxon>
        <taxon>Oceanospirillales</taxon>
        <taxon>Terasakiispira</taxon>
    </lineage>
</organism>
<evidence type="ECO:0000259" key="3">
    <source>
        <dbReference type="Pfam" id="PF01551"/>
    </source>
</evidence>